<dbReference type="Proteomes" id="UP000324800">
    <property type="component" value="Unassembled WGS sequence"/>
</dbReference>
<protein>
    <submittedName>
        <fullName evidence="1">Uncharacterized protein</fullName>
    </submittedName>
</protein>
<evidence type="ECO:0000313" key="2">
    <source>
        <dbReference type="Proteomes" id="UP000324800"/>
    </source>
</evidence>
<dbReference type="EMBL" id="SNRW01032932">
    <property type="protein sequence ID" value="KAA6356461.1"/>
    <property type="molecule type" value="Genomic_DNA"/>
</dbReference>
<proteinExistence type="predicted"/>
<feature type="non-terminal residue" evidence="1">
    <location>
        <position position="1"/>
    </location>
</feature>
<organism evidence="1 2">
    <name type="scientific">Streblomastix strix</name>
    <dbReference type="NCBI Taxonomy" id="222440"/>
    <lineage>
        <taxon>Eukaryota</taxon>
        <taxon>Metamonada</taxon>
        <taxon>Preaxostyla</taxon>
        <taxon>Oxymonadida</taxon>
        <taxon>Streblomastigidae</taxon>
        <taxon>Streblomastix</taxon>
    </lineage>
</organism>
<evidence type="ECO:0000313" key="1">
    <source>
        <dbReference type="EMBL" id="KAA6356461.1"/>
    </source>
</evidence>
<name>A0A5J4TFS7_9EUKA</name>
<comment type="caution">
    <text evidence="1">The sequence shown here is derived from an EMBL/GenBank/DDBJ whole genome shotgun (WGS) entry which is preliminary data.</text>
</comment>
<gene>
    <name evidence="1" type="ORF">EZS28_048012</name>
</gene>
<reference evidence="1 2" key="1">
    <citation type="submission" date="2019-03" db="EMBL/GenBank/DDBJ databases">
        <title>Single cell metagenomics reveals metabolic interactions within the superorganism composed of flagellate Streblomastix strix and complex community of Bacteroidetes bacteria on its surface.</title>
        <authorList>
            <person name="Treitli S.C."/>
            <person name="Kolisko M."/>
            <person name="Husnik F."/>
            <person name="Keeling P."/>
            <person name="Hampl V."/>
        </authorList>
    </citation>
    <scope>NUCLEOTIDE SEQUENCE [LARGE SCALE GENOMIC DNA]</scope>
    <source>
        <strain evidence="1">ST1C</strain>
    </source>
</reference>
<sequence>LIHESQGC</sequence>
<accession>A0A5J4TFS7</accession>